<dbReference type="PANTHER" id="PTHR46978">
    <property type="entry name" value="ZINC KNUCKLE (CCHC-TYPE) FAMILY PROTEIN"/>
    <property type="match status" value="1"/>
</dbReference>
<evidence type="ECO:0000313" key="4">
    <source>
        <dbReference type="EMBL" id="KAK4780472.1"/>
    </source>
</evidence>
<feature type="domain" description="CCHC-type" evidence="3">
    <location>
        <begin position="170"/>
        <end position="184"/>
    </location>
</feature>
<proteinExistence type="predicted"/>
<dbReference type="PROSITE" id="PS50158">
    <property type="entry name" value="ZF_CCHC"/>
    <property type="match status" value="5"/>
</dbReference>
<keyword evidence="1" id="KW-0863">Zinc-finger</keyword>
<comment type="caution">
    <text evidence="4">The sequence shown here is derived from an EMBL/GenBank/DDBJ whole genome shotgun (WGS) entry which is preliminary data.</text>
</comment>
<dbReference type="PANTHER" id="PTHR46978:SF1">
    <property type="entry name" value="ZINC KNUCKLE (CCHC-TYPE) FAMILY PROTEIN"/>
    <property type="match status" value="1"/>
</dbReference>
<sequence length="611" mass="68917">MVGRRKKREAMFDFDETEGGEMLAQLNPEAATSSSRDYDEAKEELSLNIVDKALLKRASTHAPAPLIDIVSDDDNTDFNVETAHGAIDLEDSEASEEENEKQDLFRVNKHENQEQLTVLIKDEEKGDVVEATDAMNSVDPNPIDLPENITLRKLLRCPRYFDPPDNSWGRCYNCGEEGHTAAKCSRKCKRPCFLCGSLEHNAKDCSKASCFICKSVYHRAKDCPEKKKHGSQNDEICLKCVKSGHDMFHCGNDYSPEDLKEIQCYICKKFGHLCCFDFLDTGRSEISCYKCGLLGHSGLACTKLRASSQGEATPSSCYKCGEEGHFARKCKVSKKVSTSSLDGSQGGALLTLCYKCGREGHFARECTVSNKRFPSFLESQGDATPLSCYNCRQVGHFARKCSSQGKYSQDKATPNLCRRCGQEGHIARGCRFSNKVSVQLQQRNQGSSAPKDHMDSTGVNSTNNSRKLSKRKQYQEPSTPNDHMDSTGLNSPNNSEKSSKRKQYQDTERSATMTRKVKKRGGWESENAGAYKVKTPMNNTGWVSPSTPSNGSGRYMNTQSPWNPHRFQIRDTSQPRFRWNPQRFHSRGTLQHRFPVSRFSNWRGRRNYQRW</sequence>
<feature type="domain" description="CCHC-type" evidence="3">
    <location>
        <begin position="388"/>
        <end position="401"/>
    </location>
</feature>
<dbReference type="SUPFAM" id="SSF57756">
    <property type="entry name" value="Retrovirus zinc finger-like domains"/>
    <property type="match status" value="4"/>
</dbReference>
<feature type="domain" description="CCHC-type" evidence="3">
    <location>
        <begin position="353"/>
        <end position="366"/>
    </location>
</feature>
<evidence type="ECO:0000259" key="3">
    <source>
        <dbReference type="PROSITE" id="PS50158"/>
    </source>
</evidence>
<organism evidence="4 5">
    <name type="scientific">Trapa incisa</name>
    <dbReference type="NCBI Taxonomy" id="236973"/>
    <lineage>
        <taxon>Eukaryota</taxon>
        <taxon>Viridiplantae</taxon>
        <taxon>Streptophyta</taxon>
        <taxon>Embryophyta</taxon>
        <taxon>Tracheophyta</taxon>
        <taxon>Spermatophyta</taxon>
        <taxon>Magnoliopsida</taxon>
        <taxon>eudicotyledons</taxon>
        <taxon>Gunneridae</taxon>
        <taxon>Pentapetalae</taxon>
        <taxon>rosids</taxon>
        <taxon>malvids</taxon>
        <taxon>Myrtales</taxon>
        <taxon>Lythraceae</taxon>
        <taxon>Trapa</taxon>
    </lineage>
</organism>
<dbReference type="SMART" id="SM00343">
    <property type="entry name" value="ZnF_C2HC"/>
    <property type="match status" value="9"/>
</dbReference>
<feature type="compositionally biased region" description="Polar residues" evidence="2">
    <location>
        <begin position="439"/>
        <end position="448"/>
    </location>
</feature>
<feature type="region of interest" description="Disordered" evidence="2">
    <location>
        <begin position="439"/>
        <end position="528"/>
    </location>
</feature>
<evidence type="ECO:0000313" key="5">
    <source>
        <dbReference type="Proteomes" id="UP001345219"/>
    </source>
</evidence>
<feature type="compositionally biased region" description="Polar residues" evidence="2">
    <location>
        <begin position="475"/>
        <end position="496"/>
    </location>
</feature>
<gene>
    <name evidence="4" type="ORF">SAY87_016578</name>
</gene>
<dbReference type="InterPro" id="IPR001878">
    <property type="entry name" value="Znf_CCHC"/>
</dbReference>
<reference evidence="4 5" key="1">
    <citation type="journal article" date="2023" name="Hortic Res">
        <title>Pangenome of water caltrop reveals structural variations and asymmetric subgenome divergence after allopolyploidization.</title>
        <authorList>
            <person name="Zhang X."/>
            <person name="Chen Y."/>
            <person name="Wang L."/>
            <person name="Yuan Y."/>
            <person name="Fang M."/>
            <person name="Shi L."/>
            <person name="Lu R."/>
            <person name="Comes H.P."/>
            <person name="Ma Y."/>
            <person name="Chen Y."/>
            <person name="Huang G."/>
            <person name="Zhou Y."/>
            <person name="Zheng Z."/>
            <person name="Qiu Y."/>
        </authorList>
    </citation>
    <scope>NUCLEOTIDE SEQUENCE [LARGE SCALE GENOMIC DNA]</scope>
    <source>
        <tissue evidence="4">Roots</tissue>
    </source>
</reference>
<keyword evidence="1" id="KW-0479">Metal-binding</keyword>
<accession>A0AAN7LHP6</accession>
<feature type="compositionally biased region" description="Polar residues" evidence="2">
    <location>
        <begin position="457"/>
        <end position="466"/>
    </location>
</feature>
<dbReference type="Gene3D" id="4.10.60.10">
    <property type="entry name" value="Zinc finger, CCHC-type"/>
    <property type="match status" value="5"/>
</dbReference>
<keyword evidence="5" id="KW-1185">Reference proteome</keyword>
<feature type="domain" description="CCHC-type" evidence="3">
    <location>
        <begin position="417"/>
        <end position="431"/>
    </location>
</feature>
<keyword evidence="1" id="KW-0862">Zinc</keyword>
<protein>
    <recommendedName>
        <fullName evidence="3">CCHC-type domain-containing protein</fullName>
    </recommendedName>
</protein>
<dbReference type="AlphaFoldDB" id="A0AAN7LHP6"/>
<dbReference type="InterPro" id="IPR036875">
    <property type="entry name" value="Znf_CCHC_sf"/>
</dbReference>
<dbReference type="Proteomes" id="UP001345219">
    <property type="component" value="Chromosome 13"/>
</dbReference>
<dbReference type="Pfam" id="PF00098">
    <property type="entry name" value="zf-CCHC"/>
    <property type="match status" value="5"/>
</dbReference>
<name>A0AAN7LHP6_9MYRT</name>
<dbReference type="EMBL" id="JAXIOK010000001">
    <property type="protein sequence ID" value="KAK4780472.1"/>
    <property type="molecule type" value="Genomic_DNA"/>
</dbReference>
<evidence type="ECO:0000256" key="2">
    <source>
        <dbReference type="SAM" id="MobiDB-lite"/>
    </source>
</evidence>
<feature type="domain" description="CCHC-type" evidence="3">
    <location>
        <begin position="317"/>
        <end position="331"/>
    </location>
</feature>
<dbReference type="GO" id="GO:0008270">
    <property type="term" value="F:zinc ion binding"/>
    <property type="evidence" value="ECO:0007669"/>
    <property type="project" value="UniProtKB-KW"/>
</dbReference>
<dbReference type="GO" id="GO:0003676">
    <property type="term" value="F:nucleic acid binding"/>
    <property type="evidence" value="ECO:0007669"/>
    <property type="project" value="InterPro"/>
</dbReference>
<evidence type="ECO:0000256" key="1">
    <source>
        <dbReference type="PROSITE-ProRule" id="PRU00047"/>
    </source>
</evidence>